<proteinExistence type="predicted"/>
<feature type="non-terminal residue" evidence="2">
    <location>
        <position position="368"/>
    </location>
</feature>
<dbReference type="PANTHER" id="PTHR15665">
    <property type="entry name" value="ASTEROID PROTEIN"/>
    <property type="match status" value="1"/>
</dbReference>
<dbReference type="AlphaFoldDB" id="A0AAJ7IY45"/>
<dbReference type="Proteomes" id="UP000694925">
    <property type="component" value="Unplaced"/>
</dbReference>
<accession>A0AAJ7IY45</accession>
<organism evidence="1 2">
    <name type="scientific">Ceratina calcarata</name>
    <dbReference type="NCBI Taxonomy" id="156304"/>
    <lineage>
        <taxon>Eukaryota</taxon>
        <taxon>Metazoa</taxon>
        <taxon>Ecdysozoa</taxon>
        <taxon>Arthropoda</taxon>
        <taxon>Hexapoda</taxon>
        <taxon>Insecta</taxon>
        <taxon>Pterygota</taxon>
        <taxon>Neoptera</taxon>
        <taxon>Endopterygota</taxon>
        <taxon>Hymenoptera</taxon>
        <taxon>Apocrita</taxon>
        <taxon>Aculeata</taxon>
        <taxon>Apoidea</taxon>
        <taxon>Anthophila</taxon>
        <taxon>Apidae</taxon>
        <taxon>Ceratina</taxon>
        <taxon>Zadontomerus</taxon>
    </lineage>
</organism>
<keyword evidence="1" id="KW-1185">Reference proteome</keyword>
<dbReference type="KEGG" id="ccal:108624527"/>
<protein>
    <submittedName>
        <fullName evidence="2">Protein asteroid-like</fullName>
    </submittedName>
</protein>
<dbReference type="GeneID" id="108624527"/>
<gene>
    <name evidence="2" type="primary">LOC108624527</name>
</gene>
<evidence type="ECO:0000313" key="1">
    <source>
        <dbReference type="Proteomes" id="UP000694925"/>
    </source>
</evidence>
<dbReference type="InterPro" id="IPR026832">
    <property type="entry name" value="Asteroid"/>
</dbReference>
<dbReference type="RefSeq" id="XP_017879402.2">
    <property type="nucleotide sequence ID" value="XM_018023913.2"/>
</dbReference>
<name>A0AAJ7IY45_9HYME</name>
<evidence type="ECO:0000313" key="2">
    <source>
        <dbReference type="RefSeq" id="XP_017879402.2"/>
    </source>
</evidence>
<sequence length="368" mass="43476">MLPLAAILLGNDYVKRGTFTKFFRHMDMNRISGKRYRERMIEATFMWLSKYNLDTAITRILITLPEPSRRSTLDLIEDNINSYIKTSAEILTSLRFPRDYITFVKTLHLSRSFKFHGDISVLKCTKQAYEEEEDEIRMEEDYDVCEVMSTINESLPQNKAIDNLPEWFVNEYHLGKFPSYFIDLIVHRLYICRIQIENDDYPSSSVTSLKIVSVIFGFLKSAIKGEVRYMRYVIRDQNRIVIRELQCIETVNCCKLPSLTNLRKIPLSLRREILNETLGINDADGIKELPPEWRLYFGCIKYWIREQEPFVFHKSNVYAICIGMIFHIIDSKIGLYRRTDTLEKRKGQVIEAIKQKRANDYQPYYTTN</sequence>
<reference evidence="2" key="1">
    <citation type="submission" date="2025-08" db="UniProtKB">
        <authorList>
            <consortium name="RefSeq"/>
        </authorList>
    </citation>
    <scope>IDENTIFICATION</scope>
    <source>
        <tissue evidence="2">Whole body</tissue>
    </source>
</reference>
<dbReference type="PANTHER" id="PTHR15665:SF1">
    <property type="entry name" value="PROTEIN ASTEROID HOMOLOG 1"/>
    <property type="match status" value="1"/>
</dbReference>